<sequence>MLLYFKDYTNNICVPTNAPLEASVWQALDIFNNISEDDGSYIGLVDEHQETLQFMKYNKYVWLIEIPKPHLGGSYQGYFTKNKCKKIISEIFDGLPLSQVSGLSFEKYL</sequence>
<proteinExistence type="predicted"/>
<dbReference type="Proteomes" id="UP001152599">
    <property type="component" value="Unassembled WGS sequence"/>
</dbReference>
<organism evidence="1 2">
    <name type="scientific">Profundicola chukchiensis</name>
    <dbReference type="NCBI Taxonomy" id="2961959"/>
    <lineage>
        <taxon>Bacteria</taxon>
        <taxon>Pseudomonadati</taxon>
        <taxon>Bacteroidota</taxon>
        <taxon>Flavobacteriia</taxon>
        <taxon>Flavobacteriales</taxon>
        <taxon>Weeksellaceae</taxon>
        <taxon>Profundicola</taxon>
    </lineage>
</organism>
<keyword evidence="2" id="KW-1185">Reference proteome</keyword>
<reference evidence="1" key="1">
    <citation type="submission" date="2022-07" db="EMBL/GenBank/DDBJ databases">
        <title>Description and genome-wide analysis of Profundicola chukchiensis gen. nov., sp. nov., marine bacteria isolated from bottom sediments of the Chukchi Sea.</title>
        <authorList>
            <person name="Romanenko L."/>
            <person name="Otstavnykh N."/>
            <person name="Kurilenko V."/>
            <person name="Eremeev V."/>
            <person name="Velansky P."/>
            <person name="Mikhailov V."/>
            <person name="Isaeva M."/>
        </authorList>
    </citation>
    <scope>NUCLEOTIDE SEQUENCE</scope>
    <source>
        <strain evidence="1">KMM 9713</strain>
    </source>
</reference>
<dbReference type="RefSeq" id="WP_304416056.1">
    <property type="nucleotide sequence ID" value="NZ_JANAIE010000001.1"/>
</dbReference>
<comment type="caution">
    <text evidence="1">The sequence shown here is derived from an EMBL/GenBank/DDBJ whole genome shotgun (WGS) entry which is preliminary data.</text>
</comment>
<evidence type="ECO:0000313" key="1">
    <source>
        <dbReference type="EMBL" id="MDG4946221.1"/>
    </source>
</evidence>
<name>A0A9X4MWL7_9FLAO</name>
<dbReference type="AlphaFoldDB" id="A0A9X4MWL7"/>
<dbReference type="EMBL" id="JANCMU010000003">
    <property type="protein sequence ID" value="MDG4946221.1"/>
    <property type="molecule type" value="Genomic_DNA"/>
</dbReference>
<evidence type="ECO:0000313" key="2">
    <source>
        <dbReference type="Proteomes" id="UP001152599"/>
    </source>
</evidence>
<gene>
    <name evidence="1" type="ORF">NMK71_07335</name>
</gene>
<protein>
    <submittedName>
        <fullName evidence="1">Uncharacterized protein</fullName>
    </submittedName>
</protein>
<accession>A0A9X4MWL7</accession>